<comment type="caution">
    <text evidence="2">The sequence shown here is derived from an EMBL/GenBank/DDBJ whole genome shotgun (WGS) entry which is preliminary data.</text>
</comment>
<dbReference type="OrthoDB" id="5146724at2"/>
<keyword evidence="3" id="KW-1185">Reference proteome</keyword>
<proteinExistence type="predicted"/>
<reference evidence="2 3" key="1">
    <citation type="submission" date="2019-07" db="EMBL/GenBank/DDBJ databases">
        <title>R&amp;d 2014.</title>
        <authorList>
            <person name="Klenk H.-P."/>
        </authorList>
    </citation>
    <scope>NUCLEOTIDE SEQUENCE [LARGE SCALE GENOMIC DNA]</scope>
    <source>
        <strain evidence="2 3">DSM 43912</strain>
    </source>
</reference>
<feature type="compositionally biased region" description="Gly residues" evidence="1">
    <location>
        <begin position="8"/>
        <end position="21"/>
    </location>
</feature>
<protein>
    <submittedName>
        <fullName evidence="2">Uncharacterized protein</fullName>
    </submittedName>
</protein>
<name>A0A562WDL7_9ACTN</name>
<organism evidence="2 3">
    <name type="scientific">Micromonospora sagamiensis</name>
    <dbReference type="NCBI Taxonomy" id="47875"/>
    <lineage>
        <taxon>Bacteria</taxon>
        <taxon>Bacillati</taxon>
        <taxon>Actinomycetota</taxon>
        <taxon>Actinomycetes</taxon>
        <taxon>Micromonosporales</taxon>
        <taxon>Micromonosporaceae</taxon>
        <taxon>Micromonospora</taxon>
    </lineage>
</organism>
<sequence>MGSDVSGAWGGRAGSWTGSGSGTCRAGVGDLVTEFATEWDDVRFASRMWERETVDGARVDMRVHVLRGDRLASLANLRDFLAEYHERDSSTPALIESRIGTAPGMIGATEAFWLVAPGIGVNVIVAPEAVDLPGLAAVAGSIVPVEA</sequence>
<gene>
    <name evidence="2" type="ORF">JD81_01718</name>
</gene>
<evidence type="ECO:0000313" key="3">
    <source>
        <dbReference type="Proteomes" id="UP000319728"/>
    </source>
</evidence>
<feature type="region of interest" description="Disordered" evidence="1">
    <location>
        <begin position="1"/>
        <end position="21"/>
    </location>
</feature>
<dbReference type="AlphaFoldDB" id="A0A562WDL7"/>
<dbReference type="RefSeq" id="WP_145816365.1">
    <property type="nucleotide sequence ID" value="NZ_AP023438.1"/>
</dbReference>
<dbReference type="EMBL" id="VLLP01000001">
    <property type="protein sequence ID" value="TWJ28215.1"/>
    <property type="molecule type" value="Genomic_DNA"/>
</dbReference>
<dbReference type="Proteomes" id="UP000319728">
    <property type="component" value="Unassembled WGS sequence"/>
</dbReference>
<evidence type="ECO:0000313" key="2">
    <source>
        <dbReference type="EMBL" id="TWJ28215.1"/>
    </source>
</evidence>
<accession>A0A562WDL7</accession>
<evidence type="ECO:0000256" key="1">
    <source>
        <dbReference type="SAM" id="MobiDB-lite"/>
    </source>
</evidence>